<gene>
    <name evidence="1" type="ORF">GYA55_02665</name>
</gene>
<comment type="caution">
    <text evidence="1">The sequence shown here is derived from an EMBL/GenBank/DDBJ whole genome shotgun (WGS) entry which is preliminary data.</text>
</comment>
<evidence type="ECO:0008006" key="3">
    <source>
        <dbReference type="Google" id="ProtNLM"/>
    </source>
</evidence>
<proteinExistence type="predicted"/>
<dbReference type="EMBL" id="JAAZON010000105">
    <property type="protein sequence ID" value="NMC62048.1"/>
    <property type="molecule type" value="Genomic_DNA"/>
</dbReference>
<accession>A0A7X9FPN7</accession>
<reference evidence="1 2" key="1">
    <citation type="journal article" date="2020" name="Biotechnol. Biofuels">
        <title>New insights from the biogas microbiome by comprehensive genome-resolved metagenomics of nearly 1600 species originating from multiple anaerobic digesters.</title>
        <authorList>
            <person name="Campanaro S."/>
            <person name="Treu L."/>
            <person name="Rodriguez-R L.M."/>
            <person name="Kovalovszki A."/>
            <person name="Ziels R.M."/>
            <person name="Maus I."/>
            <person name="Zhu X."/>
            <person name="Kougias P.G."/>
            <person name="Basile A."/>
            <person name="Luo G."/>
            <person name="Schluter A."/>
            <person name="Konstantinidis K.T."/>
            <person name="Angelidaki I."/>
        </authorList>
    </citation>
    <scope>NUCLEOTIDE SEQUENCE [LARGE SCALE GENOMIC DNA]</scope>
    <source>
        <strain evidence="1">AS27yjCOA_65</strain>
    </source>
</reference>
<sequence>MNRGTVNILEVIFLLGMFLATSCAPKQIILPQIQGRALTPEERQVIFNSLQEKFDAVQSAKILYDANFTNRDETQSLRLVAVFEKPEHLRLETFPDTSFLSLQLMVMNGTIVSLIDNTSHKAFLTNNAERLLRRFLKLPIGAADLIAILSGRISATDLKKMRSGENFNVYANEELGRYLISKGDGDIIWEVNKFSLQVEDVVYRNIFNDEVILRAHCNDIINEGAIQMPSNINIEVPGERLQFDFKARTSRINQTIPENLFEVEIPSGFSVEVIDE</sequence>
<evidence type="ECO:0000313" key="2">
    <source>
        <dbReference type="Proteomes" id="UP000524246"/>
    </source>
</evidence>
<dbReference type="Proteomes" id="UP000524246">
    <property type="component" value="Unassembled WGS sequence"/>
</dbReference>
<evidence type="ECO:0000313" key="1">
    <source>
        <dbReference type="EMBL" id="NMC62048.1"/>
    </source>
</evidence>
<dbReference type="PROSITE" id="PS51257">
    <property type="entry name" value="PROKAR_LIPOPROTEIN"/>
    <property type="match status" value="1"/>
</dbReference>
<protein>
    <recommendedName>
        <fullName evidence="3">DUF4292 domain-containing protein</fullName>
    </recommendedName>
</protein>
<organism evidence="1 2">
    <name type="scientific">SAR324 cluster bacterium</name>
    <dbReference type="NCBI Taxonomy" id="2024889"/>
    <lineage>
        <taxon>Bacteria</taxon>
        <taxon>Deltaproteobacteria</taxon>
        <taxon>SAR324 cluster</taxon>
    </lineage>
</organism>
<dbReference type="AlphaFoldDB" id="A0A7X9FPN7"/>
<name>A0A7X9FPN7_9DELT</name>